<proteinExistence type="predicted"/>
<evidence type="ECO:0008006" key="3">
    <source>
        <dbReference type="Google" id="ProtNLM"/>
    </source>
</evidence>
<accession>A0A1M2UXT1</accession>
<dbReference type="Proteomes" id="UP000183986">
    <property type="component" value="Unassembled WGS sequence"/>
</dbReference>
<name>A0A1M2UXT1_MARNT</name>
<dbReference type="AlphaFoldDB" id="A0A1M2UXT1"/>
<keyword evidence="2" id="KW-1185">Reference proteome</keyword>
<comment type="caution">
    <text evidence="1">The sequence shown here is derived from an EMBL/GenBank/DDBJ whole genome shotgun (WGS) entry which is preliminary data.</text>
</comment>
<protein>
    <recommendedName>
        <fullName evidence="3">Transcriptional regulator</fullName>
    </recommendedName>
</protein>
<gene>
    <name evidence="1" type="ORF">BEE62_08640</name>
</gene>
<dbReference type="RefSeq" id="WP_072677075.1">
    <property type="nucleotide sequence ID" value="NZ_MPKY01000001.1"/>
</dbReference>
<organism evidence="1 2">
    <name type="scientific">Marinobacter nauticus</name>
    <name type="common">Marinobacter hydrocarbonoclasticus</name>
    <name type="synonym">Marinobacter aquaeolei</name>
    <dbReference type="NCBI Taxonomy" id="2743"/>
    <lineage>
        <taxon>Bacteria</taxon>
        <taxon>Pseudomonadati</taxon>
        <taxon>Pseudomonadota</taxon>
        <taxon>Gammaproteobacteria</taxon>
        <taxon>Pseudomonadales</taxon>
        <taxon>Marinobacteraceae</taxon>
        <taxon>Marinobacter</taxon>
    </lineage>
</organism>
<sequence>MDSRKAALYLLAKLRGGYLAFDMLDHPKAPAVKISKEELWDALRELREEGLVAAMQERLDGPLFTLSKAGRALMSEEGYAFDQEQIEKTRKLFSSYFCKTEI</sequence>
<reference evidence="1" key="1">
    <citation type="submission" date="2016-11" db="EMBL/GenBank/DDBJ databases">
        <title>Draft Genome Sequence of Marinobacter hydrocarbonoclasticus strain STW2, a polyaromatic aromatic hydrocarbon degrading and denitrifying bacterium from rhizosphere of Seagrass Enhalus acodoides.</title>
        <authorList>
            <person name="Ling J."/>
            <person name="Dong J."/>
        </authorList>
    </citation>
    <scope>NUCLEOTIDE SEQUENCE [LARGE SCALE GENOMIC DNA]</scope>
    <source>
        <strain evidence="1">STW2</strain>
    </source>
</reference>
<dbReference type="EMBL" id="MPKY01000001">
    <property type="protein sequence ID" value="OJT00146.1"/>
    <property type="molecule type" value="Genomic_DNA"/>
</dbReference>
<evidence type="ECO:0000313" key="1">
    <source>
        <dbReference type="EMBL" id="OJT00146.1"/>
    </source>
</evidence>
<dbReference type="OrthoDB" id="9919275at2"/>
<evidence type="ECO:0000313" key="2">
    <source>
        <dbReference type="Proteomes" id="UP000183986"/>
    </source>
</evidence>